<evidence type="ECO:0000313" key="9">
    <source>
        <dbReference type="EMBL" id="KAK6757297.1"/>
    </source>
</evidence>
<accession>A0ABR1E3N3</accession>
<evidence type="ECO:0008006" key="11">
    <source>
        <dbReference type="Google" id="ProtNLM"/>
    </source>
</evidence>
<comment type="caution">
    <text evidence="9">The sequence shown here is derived from an EMBL/GenBank/DDBJ whole genome shotgun (WGS) entry which is preliminary data.</text>
</comment>
<dbReference type="Gene3D" id="2.30.30.140">
    <property type="match status" value="1"/>
</dbReference>
<dbReference type="PANTHER" id="PTHR10880">
    <property type="entry name" value="MORTALITY FACTOR 4-LIKE PROTEIN"/>
    <property type="match status" value="1"/>
</dbReference>
<keyword evidence="10" id="KW-1185">Reference proteome</keyword>
<feature type="domain" description="Tudor-knot" evidence="8">
    <location>
        <begin position="66"/>
        <end position="112"/>
    </location>
</feature>
<evidence type="ECO:0000259" key="8">
    <source>
        <dbReference type="Pfam" id="PF11717"/>
    </source>
</evidence>
<dbReference type="InterPro" id="IPR025995">
    <property type="entry name" value="Tudor-knot"/>
</dbReference>
<dbReference type="InterPro" id="IPR026541">
    <property type="entry name" value="MRG_dom"/>
</dbReference>
<reference evidence="9 10" key="1">
    <citation type="submission" date="2023-08" db="EMBL/GenBank/DDBJ databases">
        <title>A Necator americanus chromosomal reference genome.</title>
        <authorList>
            <person name="Ilik V."/>
            <person name="Petrzelkova K.J."/>
            <person name="Pardy F."/>
            <person name="Fuh T."/>
            <person name="Niatou-Singa F.S."/>
            <person name="Gouil Q."/>
            <person name="Baker L."/>
            <person name="Ritchie M.E."/>
            <person name="Jex A.R."/>
            <person name="Gazzola D."/>
            <person name="Li H."/>
            <person name="Toshio Fujiwara R."/>
            <person name="Zhan B."/>
            <person name="Aroian R.V."/>
            <person name="Pafco B."/>
            <person name="Schwarz E.M."/>
        </authorList>
    </citation>
    <scope>NUCLEOTIDE SEQUENCE [LARGE SCALE GENOMIC DNA]</scope>
    <source>
        <strain evidence="9 10">Aroian</strain>
        <tissue evidence="9">Whole animal</tissue>
    </source>
</reference>
<name>A0ABR1E3N3_NECAM</name>
<evidence type="ECO:0000256" key="1">
    <source>
        <dbReference type="ARBA" id="ARBA00004123"/>
    </source>
</evidence>
<dbReference type="InterPro" id="IPR038217">
    <property type="entry name" value="MRG_C_sf"/>
</dbReference>
<dbReference type="SUPFAM" id="SSF54160">
    <property type="entry name" value="Chromo domain-like"/>
    <property type="match status" value="1"/>
</dbReference>
<keyword evidence="2" id="KW-0156">Chromatin regulator</keyword>
<dbReference type="Pfam" id="PF05712">
    <property type="entry name" value="MRG"/>
    <property type="match status" value="1"/>
</dbReference>
<keyword evidence="5" id="KW-0539">Nucleus</keyword>
<dbReference type="PANTHER" id="PTHR10880:SF48">
    <property type="entry name" value="MORTALITY FACTOR 4 LIKE 2"/>
    <property type="match status" value="1"/>
</dbReference>
<gene>
    <name evidence="9" type="primary">Necator_chrV.g20033</name>
    <name evidence="9" type="ORF">RB195_015241</name>
</gene>
<dbReference type="Pfam" id="PF11717">
    <property type="entry name" value="Tudor-knot"/>
    <property type="match status" value="1"/>
</dbReference>
<evidence type="ECO:0000256" key="4">
    <source>
        <dbReference type="ARBA" id="ARBA00023163"/>
    </source>
</evidence>
<protein>
    <recommendedName>
        <fullName evidence="11">MRG domain-containing protein</fullName>
    </recommendedName>
</protein>
<organism evidence="9 10">
    <name type="scientific">Necator americanus</name>
    <name type="common">Human hookworm</name>
    <dbReference type="NCBI Taxonomy" id="51031"/>
    <lineage>
        <taxon>Eukaryota</taxon>
        <taxon>Metazoa</taxon>
        <taxon>Ecdysozoa</taxon>
        <taxon>Nematoda</taxon>
        <taxon>Chromadorea</taxon>
        <taxon>Rhabditida</taxon>
        <taxon>Rhabditina</taxon>
        <taxon>Rhabditomorpha</taxon>
        <taxon>Strongyloidea</taxon>
        <taxon>Ancylostomatidae</taxon>
        <taxon>Bunostominae</taxon>
        <taxon>Necator</taxon>
    </lineage>
</organism>
<dbReference type="Gene3D" id="1.10.274.30">
    <property type="entry name" value="MRG domain"/>
    <property type="match status" value="1"/>
</dbReference>
<comment type="subcellular location">
    <subcellularLocation>
        <location evidence="1">Nucleus</location>
    </subcellularLocation>
</comment>
<feature type="domain" description="MRG" evidence="7">
    <location>
        <begin position="235"/>
        <end position="398"/>
    </location>
</feature>
<dbReference type="InterPro" id="IPR008676">
    <property type="entry name" value="MRG"/>
</dbReference>
<feature type="region of interest" description="Disordered" evidence="6">
    <location>
        <begin position="21"/>
        <end position="44"/>
    </location>
</feature>
<evidence type="ECO:0000256" key="6">
    <source>
        <dbReference type="SAM" id="MobiDB-lite"/>
    </source>
</evidence>
<evidence type="ECO:0000259" key="7">
    <source>
        <dbReference type="Pfam" id="PF05712"/>
    </source>
</evidence>
<evidence type="ECO:0000256" key="5">
    <source>
        <dbReference type="ARBA" id="ARBA00023242"/>
    </source>
</evidence>
<dbReference type="Proteomes" id="UP001303046">
    <property type="component" value="Unassembled WGS sequence"/>
</dbReference>
<evidence type="ECO:0000256" key="3">
    <source>
        <dbReference type="ARBA" id="ARBA00023015"/>
    </source>
</evidence>
<dbReference type="InterPro" id="IPR016197">
    <property type="entry name" value="Chromo-like_dom_sf"/>
</dbReference>
<feature type="compositionally biased region" description="Polar residues" evidence="6">
    <location>
        <begin position="169"/>
        <end position="184"/>
    </location>
</feature>
<evidence type="ECO:0000313" key="10">
    <source>
        <dbReference type="Proteomes" id="UP001303046"/>
    </source>
</evidence>
<dbReference type="PROSITE" id="PS51640">
    <property type="entry name" value="MRG"/>
    <property type="match status" value="1"/>
</dbReference>
<feature type="compositionally biased region" description="Low complexity" evidence="6">
    <location>
        <begin position="31"/>
        <end position="43"/>
    </location>
</feature>
<evidence type="ECO:0000256" key="2">
    <source>
        <dbReference type="ARBA" id="ARBA00022853"/>
    </source>
</evidence>
<proteinExistence type="predicted"/>
<keyword evidence="4" id="KW-0804">Transcription</keyword>
<sequence>MKRKTLRVNQNQFTKRQKLCRYNQRERKKAQQTSTPPFPSSQSLIEGYDMGHVMGPKKDTKKYELNEKVLCKHGQYYYEAKITEIAEEDGETVYIVHYQGWHKRYDERITLSETAEMFLPFTEENVARCKKEIQDASSSKNKKRKTKDPNEEEVLYSFSDTRRSDAGSRASTPNSVARSASVSTPLRAKIAKKRAEAGSDAPAATSTTTTNEVENVLSIRERDPALLQELDKLNDMPGCLLQILVDDSDIMTRQRMVSRLPARHTVDSIIDDYCAEIGFLPKEGEDSSIADSPAGLGSSAIGLRDFFNGVLGFQLLYKFERPQYAAELEKAVGSSDTVSRKRKANASPEDNGSALVPSKLYGLPHLLRLIVRLASLLRDVPWNDTVFRDIIKLLRRIMRTRHPNIKKQRGRPRLERVISPSPAQCAYTQTLLKLAL</sequence>
<feature type="compositionally biased region" description="Low complexity" evidence="6">
    <location>
        <begin position="203"/>
        <end position="212"/>
    </location>
</feature>
<dbReference type="EMBL" id="JAVFWL010000005">
    <property type="protein sequence ID" value="KAK6757297.1"/>
    <property type="molecule type" value="Genomic_DNA"/>
</dbReference>
<keyword evidence="3" id="KW-0805">Transcription regulation</keyword>
<feature type="region of interest" description="Disordered" evidence="6">
    <location>
        <begin position="133"/>
        <end position="212"/>
    </location>
</feature>